<dbReference type="EMBL" id="JBHSWV010000657">
    <property type="protein sequence ID" value="MFC6769004.1"/>
    <property type="molecule type" value="Genomic_DNA"/>
</dbReference>
<dbReference type="Proteomes" id="UP001596383">
    <property type="component" value="Unassembled WGS sequence"/>
</dbReference>
<dbReference type="AlphaFoldDB" id="A0ABD5SWS1"/>
<feature type="non-terminal residue" evidence="1">
    <location>
        <position position="100"/>
    </location>
</feature>
<name>A0ABD5SWS1_9EURY</name>
<accession>A0ABD5SWS1</accession>
<organism evidence="1 2">
    <name type="scientific">Natrinema soli</name>
    <dbReference type="NCBI Taxonomy" id="1930624"/>
    <lineage>
        <taxon>Archaea</taxon>
        <taxon>Methanobacteriati</taxon>
        <taxon>Methanobacteriota</taxon>
        <taxon>Stenosarchaea group</taxon>
        <taxon>Halobacteria</taxon>
        <taxon>Halobacteriales</taxon>
        <taxon>Natrialbaceae</taxon>
        <taxon>Natrinema</taxon>
    </lineage>
</organism>
<gene>
    <name evidence="1" type="ORF">ACFQE6_29515</name>
</gene>
<sequence>MHVLGVRDGGADGDALEVVVDRTVDRLSERGRVGVVRYDATIADGAQARESITLGGDVTYDLGVDGDWLASGTGLSVGDALDRLATDCEYAVVIGTPTLR</sequence>
<evidence type="ECO:0000313" key="1">
    <source>
        <dbReference type="EMBL" id="MFC6769004.1"/>
    </source>
</evidence>
<proteinExistence type="predicted"/>
<comment type="caution">
    <text evidence="1">The sequence shown here is derived from an EMBL/GenBank/DDBJ whole genome shotgun (WGS) entry which is preliminary data.</text>
</comment>
<keyword evidence="2" id="KW-1185">Reference proteome</keyword>
<protein>
    <submittedName>
        <fullName evidence="1">Molybdopterin synthase</fullName>
    </submittedName>
</protein>
<reference evidence="1 2" key="1">
    <citation type="journal article" date="2019" name="Int. J. Syst. Evol. Microbiol.">
        <title>The Global Catalogue of Microorganisms (GCM) 10K type strain sequencing project: providing services to taxonomists for standard genome sequencing and annotation.</title>
        <authorList>
            <consortium name="The Broad Institute Genomics Platform"/>
            <consortium name="The Broad Institute Genome Sequencing Center for Infectious Disease"/>
            <person name="Wu L."/>
            <person name="Ma J."/>
        </authorList>
    </citation>
    <scope>NUCLEOTIDE SEQUENCE [LARGE SCALE GENOMIC DNA]</scope>
    <source>
        <strain evidence="1 2">LMG 29247</strain>
    </source>
</reference>
<evidence type="ECO:0000313" key="2">
    <source>
        <dbReference type="Proteomes" id="UP001596383"/>
    </source>
</evidence>